<keyword evidence="2" id="KW-0482">Metalloprotease</keyword>
<dbReference type="PROSITE" id="PS51365">
    <property type="entry name" value="RENAL_DIPEPTIDASE_2"/>
    <property type="match status" value="1"/>
</dbReference>
<dbReference type="GO" id="GO:0046872">
    <property type="term" value="F:metal ion binding"/>
    <property type="evidence" value="ECO:0007669"/>
    <property type="project" value="UniProtKB-UniRule"/>
</dbReference>
<dbReference type="InterPro" id="IPR008257">
    <property type="entry name" value="Pept_M19"/>
</dbReference>
<evidence type="ECO:0000256" key="1">
    <source>
        <dbReference type="ARBA" id="ARBA00022997"/>
    </source>
</evidence>
<dbReference type="SUPFAM" id="SSF53335">
    <property type="entry name" value="S-adenosyl-L-methionine-dependent methyltransferases"/>
    <property type="match status" value="1"/>
</dbReference>
<keyword evidence="2" id="KW-0862">Zinc</keyword>
<comment type="catalytic activity">
    <reaction evidence="2">
        <text>an L-aminoacyl-L-amino acid + H2O = 2 an L-alpha-amino acid</text>
        <dbReference type="Rhea" id="RHEA:48940"/>
        <dbReference type="ChEBI" id="CHEBI:15377"/>
        <dbReference type="ChEBI" id="CHEBI:59869"/>
        <dbReference type="ChEBI" id="CHEBI:77460"/>
        <dbReference type="EC" id="3.4.13.19"/>
    </reaction>
</comment>
<proteinExistence type="inferred from homology"/>
<keyword evidence="2" id="KW-0378">Hydrolase</keyword>
<keyword evidence="2" id="KW-0645">Protease</keyword>
<protein>
    <recommendedName>
        <fullName evidence="2">Dipeptidase</fullName>
        <ecNumber evidence="2">3.4.13.19</ecNumber>
    </recommendedName>
</protein>
<organism evidence="3 4">
    <name type="scientific">Epichloe festucae (strain Fl1)</name>
    <dbReference type="NCBI Taxonomy" id="877507"/>
    <lineage>
        <taxon>Eukaryota</taxon>
        <taxon>Fungi</taxon>
        <taxon>Dikarya</taxon>
        <taxon>Ascomycota</taxon>
        <taxon>Pezizomycotina</taxon>
        <taxon>Sordariomycetes</taxon>
        <taxon>Hypocreomycetidae</taxon>
        <taxon>Hypocreales</taxon>
        <taxon>Clavicipitaceae</taxon>
        <taxon>Epichloe</taxon>
    </lineage>
</organism>
<keyword evidence="2" id="KW-0479">Metal-binding</keyword>
<dbReference type="PANTHER" id="PTHR10443">
    <property type="entry name" value="MICROSOMAL DIPEPTIDASE"/>
    <property type="match status" value="1"/>
</dbReference>
<dbReference type="OrthoDB" id="445695at2759"/>
<dbReference type="Gene3D" id="3.20.20.140">
    <property type="entry name" value="Metal-dependent hydrolases"/>
    <property type="match status" value="1"/>
</dbReference>
<dbReference type="PANTHER" id="PTHR10443:SF12">
    <property type="entry name" value="DIPEPTIDASE"/>
    <property type="match status" value="1"/>
</dbReference>
<reference evidence="3 4" key="1">
    <citation type="journal article" date="2018" name="PLoS Genet.">
        <title>Repeat elements organise 3D genome structure and mediate transcription in the filamentous fungus Epichloe festucae.</title>
        <authorList>
            <person name="Winter D.J."/>
            <person name="Ganley A.R.D."/>
            <person name="Young C.A."/>
            <person name="Liachko I."/>
            <person name="Schardl C.L."/>
            <person name="Dupont P.Y."/>
            <person name="Berry D."/>
            <person name="Ram A."/>
            <person name="Scott B."/>
            <person name="Cox M.P."/>
        </authorList>
    </citation>
    <scope>NUCLEOTIDE SEQUENCE [LARGE SCALE GENOMIC DNA]</scope>
    <source>
        <strain evidence="3 4">Fl1</strain>
    </source>
</reference>
<dbReference type="Gene3D" id="3.40.50.150">
    <property type="entry name" value="Vaccinia Virus protein VP39"/>
    <property type="match status" value="1"/>
</dbReference>
<dbReference type="InterPro" id="IPR029063">
    <property type="entry name" value="SAM-dependent_MTases_sf"/>
</dbReference>
<accession>A0A7U3Q0R6</accession>
<comment type="similarity">
    <text evidence="2">Belongs to the metallo-dependent hydrolases superfamily. Peptidase M19 family.</text>
</comment>
<keyword evidence="1 2" id="KW-0224">Dipeptidase</keyword>
<evidence type="ECO:0000256" key="2">
    <source>
        <dbReference type="RuleBase" id="RU341113"/>
    </source>
</evidence>
<dbReference type="CDD" id="cd01301">
    <property type="entry name" value="rDP_like"/>
    <property type="match status" value="1"/>
</dbReference>
<dbReference type="AlphaFoldDB" id="A0A7U3Q0R6"/>
<comment type="cofactor">
    <cofactor evidence="2">
        <name>Zn(2+)</name>
        <dbReference type="ChEBI" id="CHEBI:29105"/>
    </cofactor>
</comment>
<evidence type="ECO:0000313" key="4">
    <source>
        <dbReference type="Proteomes" id="UP000594364"/>
    </source>
</evidence>
<evidence type="ECO:0000313" key="3">
    <source>
        <dbReference type="EMBL" id="QPH11353.1"/>
    </source>
</evidence>
<keyword evidence="4" id="KW-1185">Reference proteome</keyword>
<gene>
    <name evidence="3" type="ORF">C2857_003075</name>
</gene>
<sequence>MESVVVTGRSRHQSENDRLNVQHALVKSIMGGKLLMAPADMGRRHNLRILDSGTAQANWLLDLANLVPDTAQLIGTDIAVEQFPPEAQRPSSMTLLKQSIFEPWDKTMVVSFDIVHQRFVLAACRSNEQAQQAVANLVALAKPGGWIELHEGNMVKIQEGDAHKAMMRFRDIAVAAWTSIGQLPDPGVRLSGWLRDAGAEEIYEEVQTVPIGAAARNKQEGEWSTELCLNMLRTVKRMPAGKAGFPNEHEFDSLERELRDELQGVGNQWHYYLTYGRKKAAGGGRSRTRTMSSTEPSRLEQALALMSKVPLIDGHNDWMHMIRAYYDFHVDQRFEPHRDLAGHVDLKRLLQGKAGAVFWSVFVECPEEEDDVSDAAHLPSMRDTIQQIDLLCRIVKLYSDKLEIVHKADDIMRIFKSGKCASLMGAEGLHQIGNSSSALRIFHRLGVRYMTLAHGKNNLYVDSATSKTPAHNGLSSHGRDMVREMNRIGMIVDLSHVSEAAMVDTLNVSLAPVMFSHSSAFALVPHVRNVPDHVLDKLKVNNGIIMISFIPELTNKEPNKSTVDDVVDHIVYVAERIGYDHLGLGSDFDGMPTHVQGLEDVSKYPNVVAKMLEGGISPENVEKVIGLNLIRVFREVEDFAASRDQTLPVLEDKVPQLWDEGIRAYVKKLYPDAEHDKPQQQVG</sequence>
<dbReference type="GO" id="GO:0070573">
    <property type="term" value="F:metallodipeptidase activity"/>
    <property type="evidence" value="ECO:0007669"/>
    <property type="project" value="InterPro"/>
</dbReference>
<dbReference type="EC" id="3.4.13.19" evidence="2"/>
<dbReference type="InterPro" id="IPR032466">
    <property type="entry name" value="Metal_Hydrolase"/>
</dbReference>
<dbReference type="GO" id="GO:0006508">
    <property type="term" value="P:proteolysis"/>
    <property type="evidence" value="ECO:0007669"/>
    <property type="project" value="UniProtKB-KW"/>
</dbReference>
<dbReference type="EMBL" id="CP031389">
    <property type="protein sequence ID" value="QPH11353.1"/>
    <property type="molecule type" value="Genomic_DNA"/>
</dbReference>
<dbReference type="Proteomes" id="UP000594364">
    <property type="component" value="Chromosome 5"/>
</dbReference>
<name>A0A7U3Q0R6_EPIFF</name>
<dbReference type="SUPFAM" id="SSF51556">
    <property type="entry name" value="Metallo-dependent hydrolases"/>
    <property type="match status" value="1"/>
</dbReference>
<dbReference type="Pfam" id="PF01244">
    <property type="entry name" value="Peptidase_M19"/>
    <property type="match status" value="1"/>
</dbReference>